<dbReference type="InterPro" id="IPR002744">
    <property type="entry name" value="MIP18-like"/>
</dbReference>
<dbReference type="RefSeq" id="WP_248654680.1">
    <property type="nucleotide sequence ID" value="NZ_CP096658.1"/>
</dbReference>
<dbReference type="PANTHER" id="PTHR42831:SF1">
    <property type="entry name" value="FE-S PROTEIN MATURATION AUXILIARY FACTOR YITW"/>
    <property type="match status" value="1"/>
</dbReference>
<protein>
    <submittedName>
        <fullName evidence="3">Metal-sulfur cluster assembly factor</fullName>
    </submittedName>
</protein>
<gene>
    <name evidence="3" type="ORF">M0R88_17390</name>
</gene>
<dbReference type="SUPFAM" id="SSF117916">
    <property type="entry name" value="Fe-S cluster assembly (FSCA) domain-like"/>
    <property type="match status" value="1"/>
</dbReference>
<dbReference type="Proteomes" id="UP000830434">
    <property type="component" value="Chromosome"/>
</dbReference>
<dbReference type="PANTHER" id="PTHR42831">
    <property type="entry name" value="FE-S PROTEIN MATURATION AUXILIARY FACTOR YITW"/>
    <property type="match status" value="1"/>
</dbReference>
<dbReference type="EMBL" id="CP096658">
    <property type="protein sequence ID" value="UPW00269.1"/>
    <property type="molecule type" value="Genomic_DNA"/>
</dbReference>
<evidence type="ECO:0000313" key="4">
    <source>
        <dbReference type="Proteomes" id="UP000830434"/>
    </source>
</evidence>
<accession>A0A8U0IJM9</accession>
<evidence type="ECO:0000313" key="3">
    <source>
        <dbReference type="EMBL" id="UPW00269.1"/>
    </source>
</evidence>
<feature type="region of interest" description="Disordered" evidence="1">
    <location>
        <begin position="1"/>
        <end position="41"/>
    </location>
</feature>
<dbReference type="Gene3D" id="3.30.300.130">
    <property type="entry name" value="Fe-S cluster assembly (FSCA)"/>
    <property type="match status" value="1"/>
</dbReference>
<evidence type="ECO:0000259" key="2">
    <source>
        <dbReference type="Pfam" id="PF01883"/>
    </source>
</evidence>
<dbReference type="InterPro" id="IPR052339">
    <property type="entry name" value="Fe-S_Maturation_MIP18"/>
</dbReference>
<feature type="domain" description="MIP18 family-like" evidence="2">
    <location>
        <begin position="79"/>
        <end position="153"/>
    </location>
</feature>
<dbReference type="GeneID" id="72191667"/>
<evidence type="ECO:0000256" key="1">
    <source>
        <dbReference type="SAM" id="MobiDB-lite"/>
    </source>
</evidence>
<sequence length="183" mass="19527">MSSELPYDPEIPDLREEDPADLDADEIPGTGGVSGSGDAAVPGLSDDCSDPALCAYTEYVEGEEVEDMPATGEGAEGIEADVWDALYGVEDPEMPVSIVDLGLIYGVEVSERVDEGHHAEVLMTLTYSGCPARDMLTDEVERAVAGVEGIESVDLRLVWSPEWSIEMVTEQGKADLNDFGLSV</sequence>
<dbReference type="AlphaFoldDB" id="A0A8U0IJM9"/>
<dbReference type="NCBIfam" id="NF041868">
    <property type="entry name" value="paad_haloarch"/>
    <property type="match status" value="1"/>
</dbReference>
<organism evidence="3 4">
    <name type="scientific">Halorussus gelatinilyticus</name>
    <dbReference type="NCBI Taxonomy" id="2937524"/>
    <lineage>
        <taxon>Archaea</taxon>
        <taxon>Methanobacteriati</taxon>
        <taxon>Methanobacteriota</taxon>
        <taxon>Stenosarchaea group</taxon>
        <taxon>Halobacteria</taxon>
        <taxon>Halobacteriales</taxon>
        <taxon>Haladaptataceae</taxon>
        <taxon>Halorussus</taxon>
    </lineage>
</organism>
<keyword evidence="4" id="KW-1185">Reference proteome</keyword>
<reference evidence="3" key="1">
    <citation type="submission" date="2022-04" db="EMBL/GenBank/DDBJ databases">
        <title>Diverse halophilic archaea isolated from saline environments.</title>
        <authorList>
            <person name="Cui H.-L."/>
        </authorList>
    </citation>
    <scope>NUCLEOTIDE SEQUENCE</scope>
    <source>
        <strain evidence="3">XZYJT40</strain>
    </source>
</reference>
<feature type="compositionally biased region" description="Acidic residues" evidence="1">
    <location>
        <begin position="15"/>
        <end position="26"/>
    </location>
</feature>
<name>A0A8U0IJM9_9EURY</name>
<dbReference type="Pfam" id="PF01883">
    <property type="entry name" value="FeS_assembly_P"/>
    <property type="match status" value="1"/>
</dbReference>
<proteinExistence type="predicted"/>
<dbReference type="InterPro" id="IPR034904">
    <property type="entry name" value="FSCA_dom_sf"/>
</dbReference>
<dbReference type="KEGG" id="haxz:M0R88_17390"/>